<keyword evidence="8 9" id="KW-0472">Membrane</keyword>
<evidence type="ECO:0000256" key="1">
    <source>
        <dbReference type="ARBA" id="ARBA00004429"/>
    </source>
</evidence>
<evidence type="ECO:0000259" key="10">
    <source>
        <dbReference type="PROSITE" id="PS51104"/>
    </source>
</evidence>
<keyword evidence="6 9" id="KW-0812">Transmembrane</keyword>
<feature type="transmembrane region" description="Helical" evidence="9">
    <location>
        <begin position="87"/>
        <end position="117"/>
    </location>
</feature>
<feature type="domain" description="PTS EIIC type-2" evidence="10">
    <location>
        <begin position="11"/>
        <end position="351"/>
    </location>
</feature>
<comment type="caution">
    <text evidence="11">The sequence shown here is derived from an EMBL/GenBank/DDBJ whole genome shotgun (WGS) entry which is preliminary data.</text>
</comment>
<gene>
    <name evidence="11" type="ORF">I6N96_15805</name>
</gene>
<protein>
    <submittedName>
        <fullName evidence="11">PTS fructose transporter subunit EIIC</fullName>
    </submittedName>
</protein>
<feature type="transmembrane region" description="Helical" evidence="9">
    <location>
        <begin position="321"/>
        <end position="341"/>
    </location>
</feature>
<dbReference type="PANTHER" id="PTHR30505:SF0">
    <property type="entry name" value="FRUCTOSE-LIKE PTS SYSTEM EIIBC COMPONENT-RELATED"/>
    <property type="match status" value="1"/>
</dbReference>
<dbReference type="NCBIfam" id="TIGR01427">
    <property type="entry name" value="PTS_IIC_fructo"/>
    <property type="match status" value="1"/>
</dbReference>
<reference evidence="11 12" key="1">
    <citation type="submission" date="2020-12" db="EMBL/GenBank/DDBJ databases">
        <title>Vagococcus allomyrinae sp. nov. and Enterococcus lavae sp. nov., isolated from the larvae of Allomyrina dichotoma.</title>
        <authorList>
            <person name="Lee S.D."/>
        </authorList>
    </citation>
    <scope>NUCLEOTIDE SEQUENCE [LARGE SCALE GENOMIC DNA]</scope>
    <source>
        <strain evidence="11 12">BWM-S5</strain>
    </source>
</reference>
<feature type="transmembrane region" description="Helical" evidence="9">
    <location>
        <begin position="129"/>
        <end position="151"/>
    </location>
</feature>
<evidence type="ECO:0000256" key="2">
    <source>
        <dbReference type="ARBA" id="ARBA00022448"/>
    </source>
</evidence>
<evidence type="ECO:0000256" key="5">
    <source>
        <dbReference type="ARBA" id="ARBA00022683"/>
    </source>
</evidence>
<dbReference type="InterPro" id="IPR006327">
    <property type="entry name" value="PTS_IIC_fruc"/>
</dbReference>
<dbReference type="PROSITE" id="PS51104">
    <property type="entry name" value="PTS_EIIC_TYPE_2"/>
    <property type="match status" value="1"/>
</dbReference>
<keyword evidence="5" id="KW-0598">Phosphotransferase system</keyword>
<evidence type="ECO:0000256" key="4">
    <source>
        <dbReference type="ARBA" id="ARBA00022597"/>
    </source>
</evidence>
<keyword evidence="7 9" id="KW-1133">Transmembrane helix</keyword>
<dbReference type="Proteomes" id="UP000673375">
    <property type="component" value="Unassembled WGS sequence"/>
</dbReference>
<keyword evidence="2" id="KW-0813">Transport</keyword>
<feature type="transmembrane region" description="Helical" evidence="9">
    <location>
        <begin position="256"/>
        <end position="276"/>
    </location>
</feature>
<evidence type="ECO:0000313" key="12">
    <source>
        <dbReference type="Proteomes" id="UP000673375"/>
    </source>
</evidence>
<evidence type="ECO:0000256" key="6">
    <source>
        <dbReference type="ARBA" id="ARBA00022692"/>
    </source>
</evidence>
<feature type="transmembrane region" description="Helical" evidence="9">
    <location>
        <begin position="220"/>
        <end position="244"/>
    </location>
</feature>
<evidence type="ECO:0000256" key="9">
    <source>
        <dbReference type="SAM" id="Phobius"/>
    </source>
</evidence>
<accession>A0ABS4CPQ3</accession>
<feature type="transmembrane region" description="Helical" evidence="9">
    <location>
        <begin position="171"/>
        <end position="189"/>
    </location>
</feature>
<dbReference type="EMBL" id="JAEDXU010000009">
    <property type="protein sequence ID" value="MBP1047754.1"/>
    <property type="molecule type" value="Genomic_DNA"/>
</dbReference>
<name>A0ABS4CPQ3_9ENTE</name>
<keyword evidence="12" id="KW-1185">Reference proteome</keyword>
<proteinExistence type="predicted"/>
<comment type="subcellular location">
    <subcellularLocation>
        <location evidence="1">Cell inner membrane</location>
        <topology evidence="1">Multi-pass membrane protein</topology>
    </subcellularLocation>
</comment>
<evidence type="ECO:0000313" key="11">
    <source>
        <dbReference type="EMBL" id="MBP1047754.1"/>
    </source>
</evidence>
<evidence type="ECO:0000256" key="8">
    <source>
        <dbReference type="ARBA" id="ARBA00023136"/>
    </source>
</evidence>
<keyword evidence="4" id="KW-0762">Sugar transport</keyword>
<evidence type="ECO:0000256" key="3">
    <source>
        <dbReference type="ARBA" id="ARBA00022475"/>
    </source>
</evidence>
<dbReference type="NCBIfam" id="NF007787">
    <property type="entry name" value="PRK10478.1"/>
    <property type="match status" value="1"/>
</dbReference>
<dbReference type="InterPro" id="IPR013014">
    <property type="entry name" value="PTS_EIIC_2"/>
</dbReference>
<sequence length="367" mass="36997">MNELISLLKDARKHMMTGVSYMIPFVVAGGIMLAVSVLLSGNASVPSEGILADIANIGITGLGLMVPILSGYIAFSMADRPGLAPGIIGGMIASNIGAGFIGGILSGILAGIVVTYLKKIKLSSSLRSLMPIFVIPLLGTMIVGGLMYWVIGQPIAAAMAGMTSWLESLGTGNLVILGLVLGAMIASDMGGPINKVAFSFGSAMVGTIDPVTGVPSDTALAIMAGIGVAICVPPLAMGAATIIAPKKFTVEEKNSGKAALVMGLVGISEGAIPFAAADPIRVIPANIIGGAVGSAAAMALGAGNPAPWGGWIVAPVASNPLMYIAATLIGTAVAAVIVVLLKKEIAVEDTDKLVDMDEEFDLDITIM</sequence>
<evidence type="ECO:0000256" key="7">
    <source>
        <dbReference type="ARBA" id="ARBA00022989"/>
    </source>
</evidence>
<feature type="transmembrane region" description="Helical" evidence="9">
    <location>
        <begin position="20"/>
        <end position="39"/>
    </location>
</feature>
<feature type="transmembrane region" description="Helical" evidence="9">
    <location>
        <begin position="196"/>
        <end position="214"/>
    </location>
</feature>
<dbReference type="PANTHER" id="PTHR30505">
    <property type="entry name" value="FRUCTOSE-LIKE PERMEASE"/>
    <property type="match status" value="1"/>
</dbReference>
<dbReference type="RefSeq" id="WP_209558532.1">
    <property type="nucleotide sequence ID" value="NZ_JAEDXU010000009.1"/>
</dbReference>
<organism evidence="11 12">
    <name type="scientific">Enterococcus larvae</name>
    <dbReference type="NCBI Taxonomy" id="2794352"/>
    <lineage>
        <taxon>Bacteria</taxon>
        <taxon>Bacillati</taxon>
        <taxon>Bacillota</taxon>
        <taxon>Bacilli</taxon>
        <taxon>Lactobacillales</taxon>
        <taxon>Enterococcaceae</taxon>
        <taxon>Enterococcus</taxon>
    </lineage>
</organism>
<dbReference type="InterPro" id="IPR050864">
    <property type="entry name" value="Bacterial_PTS_Sugar_Transport"/>
</dbReference>
<keyword evidence="3" id="KW-1003">Cell membrane</keyword>
<feature type="transmembrane region" description="Helical" evidence="9">
    <location>
        <begin position="51"/>
        <end position="75"/>
    </location>
</feature>